<feature type="binding site" evidence="8">
    <location>
        <position position="55"/>
    </location>
    <ligand>
        <name>Mg(2+)</name>
        <dbReference type="ChEBI" id="CHEBI:18420"/>
    </ligand>
</feature>
<dbReference type="HAMAP" id="MF_00193">
    <property type="entry name" value="NadE_ammonia_dep"/>
    <property type="match status" value="1"/>
</dbReference>
<comment type="pathway">
    <text evidence="8">Cofactor biosynthesis; NAD(+) biosynthesis; NAD(+) from deamido-NAD(+) (ammonia route): step 1/1.</text>
</comment>
<organism evidence="12 13">
    <name type="scientific">Methylobacterium oryzihabitans</name>
    <dbReference type="NCBI Taxonomy" id="2499852"/>
    <lineage>
        <taxon>Bacteria</taxon>
        <taxon>Pseudomonadati</taxon>
        <taxon>Pseudomonadota</taxon>
        <taxon>Alphaproteobacteria</taxon>
        <taxon>Hyphomicrobiales</taxon>
        <taxon>Methylobacteriaceae</taxon>
        <taxon>Methylobacterium</taxon>
    </lineage>
</organism>
<feature type="domain" description="NAD/GMP synthase" evidence="11">
    <location>
        <begin position="27"/>
        <end position="114"/>
    </location>
</feature>
<evidence type="ECO:0000256" key="1">
    <source>
        <dbReference type="ARBA" id="ARBA00005859"/>
    </source>
</evidence>
<dbReference type="InterPro" id="IPR003694">
    <property type="entry name" value="NAD_synthase"/>
</dbReference>
<dbReference type="PANTHER" id="PTHR23090">
    <property type="entry name" value="NH 3 /GLUTAMINE-DEPENDENT NAD + SYNTHETASE"/>
    <property type="match status" value="1"/>
</dbReference>
<comment type="similarity">
    <text evidence="1 8 9">Belongs to the NAD synthetase family.</text>
</comment>
<dbReference type="OrthoDB" id="3266517at2"/>
<evidence type="ECO:0000313" key="12">
    <source>
        <dbReference type="EMBL" id="RVU15958.1"/>
    </source>
</evidence>
<dbReference type="NCBIfam" id="NF002048">
    <property type="entry name" value="PRK00876.1"/>
    <property type="match status" value="1"/>
</dbReference>
<dbReference type="EMBL" id="SACP01000018">
    <property type="protein sequence ID" value="RVU15958.1"/>
    <property type="molecule type" value="Genomic_DNA"/>
</dbReference>
<reference evidence="12 13" key="1">
    <citation type="submission" date="2019-01" db="EMBL/GenBank/DDBJ databases">
        <authorList>
            <person name="Chen W.-M."/>
        </authorList>
    </citation>
    <scope>NUCLEOTIDE SEQUENCE [LARGE SCALE GENOMIC DNA]</scope>
    <source>
        <strain evidence="12 13">TER-1</strain>
    </source>
</reference>
<feature type="binding site" description="in other chain" evidence="8">
    <location>
        <position position="185"/>
    </location>
    <ligand>
        <name>deamido-NAD(+)</name>
        <dbReference type="ChEBI" id="CHEBI:58437"/>
        <note>ligand shared between two neighboring subunits</note>
    </ligand>
</feature>
<keyword evidence="13" id="KW-1185">Reference proteome</keyword>
<feature type="binding site" evidence="8">
    <location>
        <position position="210"/>
    </location>
    <ligand>
        <name>Mg(2+)</name>
        <dbReference type="ChEBI" id="CHEBI:18420"/>
    </ligand>
</feature>
<gene>
    <name evidence="8 12" type="primary">nadE</name>
    <name evidence="12" type="ORF">EOE48_17995</name>
</gene>
<dbReference type="GO" id="GO:0005524">
    <property type="term" value="F:ATP binding"/>
    <property type="evidence" value="ECO:0007669"/>
    <property type="project" value="UniProtKB-UniRule"/>
</dbReference>
<evidence type="ECO:0000256" key="10">
    <source>
        <dbReference type="RuleBase" id="RU003812"/>
    </source>
</evidence>
<comment type="catalytic activity">
    <reaction evidence="8 10">
        <text>deamido-NAD(+) + NH4(+) + ATP = AMP + diphosphate + NAD(+) + H(+)</text>
        <dbReference type="Rhea" id="RHEA:21188"/>
        <dbReference type="ChEBI" id="CHEBI:15378"/>
        <dbReference type="ChEBI" id="CHEBI:28938"/>
        <dbReference type="ChEBI" id="CHEBI:30616"/>
        <dbReference type="ChEBI" id="CHEBI:33019"/>
        <dbReference type="ChEBI" id="CHEBI:57540"/>
        <dbReference type="ChEBI" id="CHEBI:58437"/>
        <dbReference type="ChEBI" id="CHEBI:456215"/>
        <dbReference type="EC" id="6.3.1.5"/>
    </reaction>
</comment>
<evidence type="ECO:0000256" key="6">
    <source>
        <dbReference type="ARBA" id="ARBA00022842"/>
    </source>
</evidence>
<proteinExistence type="inferred from homology"/>
<feature type="binding site" description="in other chain" evidence="8">
    <location>
        <position position="218"/>
    </location>
    <ligand>
        <name>deamido-NAD(+)</name>
        <dbReference type="ChEBI" id="CHEBI:58437"/>
        <note>ligand shared between two neighboring subunits</note>
    </ligand>
</feature>
<dbReference type="Pfam" id="PF02540">
    <property type="entry name" value="NAD_synthase"/>
    <property type="match status" value="2"/>
</dbReference>
<dbReference type="RefSeq" id="WP_127731649.1">
    <property type="nucleotide sequence ID" value="NZ_SACP01000018.1"/>
</dbReference>
<keyword evidence="5 8" id="KW-0067">ATP-binding</keyword>
<dbReference type="InterPro" id="IPR022926">
    <property type="entry name" value="NH(3)-dep_NAD(+)_synth"/>
</dbReference>
<evidence type="ECO:0000256" key="8">
    <source>
        <dbReference type="HAMAP-Rule" id="MF_00193"/>
    </source>
</evidence>
<dbReference type="Gene3D" id="3.40.50.620">
    <property type="entry name" value="HUPs"/>
    <property type="match status" value="1"/>
</dbReference>
<evidence type="ECO:0000256" key="9">
    <source>
        <dbReference type="RuleBase" id="RU003811"/>
    </source>
</evidence>
<dbReference type="GO" id="GO:0005737">
    <property type="term" value="C:cytoplasm"/>
    <property type="evidence" value="ECO:0007669"/>
    <property type="project" value="InterPro"/>
</dbReference>
<feature type="binding site" evidence="8">
    <location>
        <begin position="49"/>
        <end position="56"/>
    </location>
    <ligand>
        <name>ATP</name>
        <dbReference type="ChEBI" id="CHEBI:30616"/>
    </ligand>
</feature>
<protein>
    <recommendedName>
        <fullName evidence="8 10">NH(3)-dependent NAD(+) synthetase</fullName>
        <ecNumber evidence="8 10">6.3.1.5</ecNumber>
    </recommendedName>
</protein>
<keyword evidence="7 8" id="KW-0520">NAD</keyword>
<comment type="caution">
    <text evidence="12">The sequence shown here is derived from an EMBL/GenBank/DDBJ whole genome shotgun (WGS) entry which is preliminary data.</text>
</comment>
<evidence type="ECO:0000256" key="7">
    <source>
        <dbReference type="ARBA" id="ARBA00023027"/>
    </source>
</evidence>
<dbReference type="GO" id="GO:0046872">
    <property type="term" value="F:metal ion binding"/>
    <property type="evidence" value="ECO:0007669"/>
    <property type="project" value="UniProtKB-KW"/>
</dbReference>
<dbReference type="UniPathway" id="UPA00253">
    <property type="reaction ID" value="UER00333"/>
</dbReference>
<feature type="binding site" evidence="8">
    <location>
        <position position="225"/>
    </location>
    <ligand>
        <name>deamido-NAD(+)</name>
        <dbReference type="ChEBI" id="CHEBI:58437"/>
        <note>ligand shared between two neighboring subunits</note>
    </ligand>
</feature>
<evidence type="ECO:0000259" key="11">
    <source>
        <dbReference type="Pfam" id="PF02540"/>
    </source>
</evidence>
<feature type="binding site" evidence="8">
    <location>
        <position position="256"/>
    </location>
    <ligand>
        <name>ATP</name>
        <dbReference type="ChEBI" id="CHEBI:30616"/>
    </ligand>
</feature>
<dbReference type="SUPFAM" id="SSF52402">
    <property type="entry name" value="Adenine nucleotide alpha hydrolases-like"/>
    <property type="match status" value="1"/>
</dbReference>
<dbReference type="CDD" id="cd00553">
    <property type="entry name" value="NAD_synthase"/>
    <property type="match status" value="1"/>
</dbReference>
<dbReference type="GO" id="GO:0003952">
    <property type="term" value="F:NAD+ synthase (glutamine-hydrolyzing) activity"/>
    <property type="evidence" value="ECO:0007669"/>
    <property type="project" value="InterPro"/>
</dbReference>
<feature type="binding site" evidence="8">
    <location>
        <position position="205"/>
    </location>
    <ligand>
        <name>ATP</name>
        <dbReference type="ChEBI" id="CHEBI:30616"/>
    </ligand>
</feature>
<dbReference type="AlphaFoldDB" id="A0A437P1F7"/>
<name>A0A437P1F7_9HYPH</name>
<dbReference type="InterPro" id="IPR014729">
    <property type="entry name" value="Rossmann-like_a/b/a_fold"/>
</dbReference>
<comment type="caution">
    <text evidence="8">Lacks conserved residue(s) required for the propagation of feature annotation.</text>
</comment>
<dbReference type="Proteomes" id="UP000286997">
    <property type="component" value="Unassembled WGS sequence"/>
</dbReference>
<keyword evidence="3 8" id="KW-0479">Metal-binding</keyword>
<dbReference type="EC" id="6.3.1.5" evidence="8 10"/>
<evidence type="ECO:0000256" key="4">
    <source>
        <dbReference type="ARBA" id="ARBA00022741"/>
    </source>
</evidence>
<evidence type="ECO:0000313" key="13">
    <source>
        <dbReference type="Proteomes" id="UP000286997"/>
    </source>
</evidence>
<dbReference type="NCBIfam" id="TIGR00552">
    <property type="entry name" value="nadE"/>
    <property type="match status" value="1"/>
</dbReference>
<comment type="function">
    <text evidence="8">Catalyzes the ATP-dependent amidation of deamido-NAD to form NAD. Uses ammonia as a nitrogen source.</text>
</comment>
<feature type="domain" description="NAD/GMP synthase" evidence="11">
    <location>
        <begin position="174"/>
        <end position="310"/>
    </location>
</feature>
<dbReference type="GO" id="GO:0008795">
    <property type="term" value="F:NAD+ synthase activity"/>
    <property type="evidence" value="ECO:0007669"/>
    <property type="project" value="UniProtKB-UniRule"/>
</dbReference>
<dbReference type="PANTHER" id="PTHR23090:SF9">
    <property type="entry name" value="GLUTAMINE-DEPENDENT NAD(+) SYNTHETASE"/>
    <property type="match status" value="1"/>
</dbReference>
<keyword evidence="6 8" id="KW-0460">Magnesium</keyword>
<accession>A0A437P1F7</accession>
<comment type="subunit">
    <text evidence="8">Homodimer.</text>
</comment>
<evidence type="ECO:0000256" key="5">
    <source>
        <dbReference type="ARBA" id="ARBA00022840"/>
    </source>
</evidence>
<dbReference type="GO" id="GO:0009435">
    <property type="term" value="P:NAD+ biosynthetic process"/>
    <property type="evidence" value="ECO:0007669"/>
    <property type="project" value="UniProtKB-UniRule"/>
</dbReference>
<feature type="binding site" evidence="8">
    <location>
        <position position="234"/>
    </location>
    <ligand>
        <name>ATP</name>
        <dbReference type="ChEBI" id="CHEBI:30616"/>
    </ligand>
</feature>
<keyword evidence="4 8" id="KW-0547">Nucleotide-binding</keyword>
<keyword evidence="2 8" id="KW-0436">Ligase</keyword>
<dbReference type="InterPro" id="IPR022310">
    <property type="entry name" value="NAD/GMP_synthase"/>
</dbReference>
<sequence>MTQLAVLPTRPAFSAAAIELDPAAETDRIVAALRRQVRETLRKRGVVVGVSGGVDSSLCLALAVAAFGREHVLAVMMPEHDSEPDSLRLGREVAEGFGTQAALEEIGRTLEAMGCYARRDAAIRTVEPAYGPGWGAKVVIANPLAGAEYGFSSLVVQSPDGEIRKVRLRAATYQALIAATNMKQRTRKQMEYYHADRLNYAVVGTPNRLEYDQGFFVKNGDGAADVKPIAHLYKSQVYQLAEFLDVPETIRRRPPTTDTWSLPQSQEEFYFSLPWRAMDLCLAGLALGAPPDEVADAAGLDAEGVERVWRDIAAKRAATAALHLPPLLVED</sequence>
<dbReference type="GO" id="GO:0004359">
    <property type="term" value="F:glutaminase activity"/>
    <property type="evidence" value="ECO:0007669"/>
    <property type="project" value="InterPro"/>
</dbReference>
<evidence type="ECO:0000256" key="3">
    <source>
        <dbReference type="ARBA" id="ARBA00022723"/>
    </source>
</evidence>
<evidence type="ECO:0000256" key="2">
    <source>
        <dbReference type="ARBA" id="ARBA00022598"/>
    </source>
</evidence>